<keyword evidence="2" id="KW-1185">Reference proteome</keyword>
<dbReference type="RefSeq" id="WP_343957358.1">
    <property type="nucleotide sequence ID" value="NZ_BAAAMN010000028.1"/>
</dbReference>
<sequence>MPNPLRNPAAVEAAAKALADQILVTPWDDLSAQTQAAFIVDAGVVLHEVVVSVEQDSVVEPMVQQPHIAEAIKKDQIATERRLKRYDSALQSIYDQHQIAWERCLDGGGPINPQCATCKVPYPCKTAEIIERLNKNKERHAI</sequence>
<comment type="caution">
    <text evidence="1">The sequence shown here is derived from an EMBL/GenBank/DDBJ whole genome shotgun (WGS) entry which is preliminary data.</text>
</comment>
<organism evidence="1 2">
    <name type="scientific">Yaniella flava</name>
    <dbReference type="NCBI Taxonomy" id="287930"/>
    <lineage>
        <taxon>Bacteria</taxon>
        <taxon>Bacillati</taxon>
        <taxon>Actinomycetota</taxon>
        <taxon>Actinomycetes</taxon>
        <taxon>Micrococcales</taxon>
        <taxon>Micrococcaceae</taxon>
        <taxon>Yaniella</taxon>
    </lineage>
</organism>
<dbReference type="Proteomes" id="UP001501461">
    <property type="component" value="Unassembled WGS sequence"/>
</dbReference>
<reference evidence="2" key="1">
    <citation type="journal article" date="2019" name="Int. J. Syst. Evol. Microbiol.">
        <title>The Global Catalogue of Microorganisms (GCM) 10K type strain sequencing project: providing services to taxonomists for standard genome sequencing and annotation.</title>
        <authorList>
            <consortium name="The Broad Institute Genomics Platform"/>
            <consortium name="The Broad Institute Genome Sequencing Center for Infectious Disease"/>
            <person name="Wu L."/>
            <person name="Ma J."/>
        </authorList>
    </citation>
    <scope>NUCLEOTIDE SEQUENCE [LARGE SCALE GENOMIC DNA]</scope>
    <source>
        <strain evidence="2">JCM 13595</strain>
    </source>
</reference>
<gene>
    <name evidence="1" type="ORF">GCM10009720_16010</name>
</gene>
<proteinExistence type="predicted"/>
<protein>
    <submittedName>
        <fullName evidence="1">Uncharacterized protein</fullName>
    </submittedName>
</protein>
<name>A0ABP5FXY3_9MICC</name>
<accession>A0ABP5FXY3</accession>
<dbReference type="EMBL" id="BAAAMN010000028">
    <property type="protein sequence ID" value="GAA2036277.1"/>
    <property type="molecule type" value="Genomic_DNA"/>
</dbReference>
<evidence type="ECO:0000313" key="1">
    <source>
        <dbReference type="EMBL" id="GAA2036277.1"/>
    </source>
</evidence>
<evidence type="ECO:0000313" key="2">
    <source>
        <dbReference type="Proteomes" id="UP001501461"/>
    </source>
</evidence>